<feature type="region of interest" description="Disordered" evidence="1">
    <location>
        <begin position="249"/>
        <end position="273"/>
    </location>
</feature>
<feature type="transmembrane region" description="Helical" evidence="2">
    <location>
        <begin position="99"/>
        <end position="119"/>
    </location>
</feature>
<feature type="transmembrane region" description="Helical" evidence="2">
    <location>
        <begin position="153"/>
        <end position="175"/>
    </location>
</feature>
<evidence type="ECO:0000256" key="2">
    <source>
        <dbReference type="SAM" id="Phobius"/>
    </source>
</evidence>
<keyword evidence="2" id="KW-1133">Transmembrane helix</keyword>
<dbReference type="RefSeq" id="WP_344655671.1">
    <property type="nucleotide sequence ID" value="NZ_BAAAQM010000003.1"/>
</dbReference>
<protein>
    <recommendedName>
        <fullName evidence="5">Integral membrane protein</fullName>
    </recommendedName>
</protein>
<gene>
    <name evidence="3" type="ORF">GCM10009838_09560</name>
</gene>
<reference evidence="4" key="1">
    <citation type="journal article" date="2019" name="Int. J. Syst. Evol. Microbiol.">
        <title>The Global Catalogue of Microorganisms (GCM) 10K type strain sequencing project: providing services to taxonomists for standard genome sequencing and annotation.</title>
        <authorList>
            <consortium name="The Broad Institute Genomics Platform"/>
            <consortium name="The Broad Institute Genome Sequencing Center for Infectious Disease"/>
            <person name="Wu L."/>
            <person name="Ma J."/>
        </authorList>
    </citation>
    <scope>NUCLEOTIDE SEQUENCE [LARGE SCALE GENOMIC DNA]</scope>
    <source>
        <strain evidence="4">JCM 16013</strain>
    </source>
</reference>
<organism evidence="3 4">
    <name type="scientific">Catenulispora subtropica</name>
    <dbReference type="NCBI Taxonomy" id="450798"/>
    <lineage>
        <taxon>Bacteria</taxon>
        <taxon>Bacillati</taxon>
        <taxon>Actinomycetota</taxon>
        <taxon>Actinomycetes</taxon>
        <taxon>Catenulisporales</taxon>
        <taxon>Catenulisporaceae</taxon>
        <taxon>Catenulispora</taxon>
    </lineage>
</organism>
<proteinExistence type="predicted"/>
<dbReference type="EMBL" id="BAAAQM010000003">
    <property type="protein sequence ID" value="GAA1955897.1"/>
    <property type="molecule type" value="Genomic_DNA"/>
</dbReference>
<dbReference type="PANTHER" id="PTHR40078:SF1">
    <property type="entry name" value="INTEGRAL MEMBRANE PROTEIN"/>
    <property type="match status" value="1"/>
</dbReference>
<feature type="transmembrane region" description="Helical" evidence="2">
    <location>
        <begin position="126"/>
        <end position="147"/>
    </location>
</feature>
<evidence type="ECO:0008006" key="5">
    <source>
        <dbReference type="Google" id="ProtNLM"/>
    </source>
</evidence>
<dbReference type="Pfam" id="PF19700">
    <property type="entry name" value="DUF6198"/>
    <property type="match status" value="1"/>
</dbReference>
<dbReference type="PANTHER" id="PTHR40078">
    <property type="entry name" value="INTEGRAL MEMBRANE PROTEIN-RELATED"/>
    <property type="match status" value="1"/>
</dbReference>
<sequence length="273" mass="29143">MTATTTGRAVGATALSDRAERDLVTRREERIAEPVPVLEWLRRGLRWTLALIPRDRRAHRLVQLELGLVLYGISDGMILMSGLGANPWDVFHQGLAKHVGIQVGTMVILVGVAVMLLWIPLRQKPGFGTISNVVVIGLAMNAAMAWMPSPHVWWLRWAEMLGAVVLNGVATGAYIGAGMGPGPRDGLMTGYAARGHSIRVVRTSMEIAVLASGWLLGGTVGIGTAAYALLIGPLAHRFIPLLALKPKGGDEPAAAGRKAPRLTTHRLAGPDNC</sequence>
<dbReference type="InterPro" id="IPR038750">
    <property type="entry name" value="YczE/YyaS-like"/>
</dbReference>
<evidence type="ECO:0000256" key="1">
    <source>
        <dbReference type="SAM" id="MobiDB-lite"/>
    </source>
</evidence>
<accession>A0ABP5C496</accession>
<dbReference type="Proteomes" id="UP001499854">
    <property type="component" value="Unassembled WGS sequence"/>
</dbReference>
<keyword evidence="2" id="KW-0472">Membrane</keyword>
<evidence type="ECO:0000313" key="3">
    <source>
        <dbReference type="EMBL" id="GAA1955897.1"/>
    </source>
</evidence>
<keyword evidence="2" id="KW-0812">Transmembrane</keyword>
<evidence type="ECO:0000313" key="4">
    <source>
        <dbReference type="Proteomes" id="UP001499854"/>
    </source>
</evidence>
<feature type="transmembrane region" description="Helical" evidence="2">
    <location>
        <begin position="61"/>
        <end position="79"/>
    </location>
</feature>
<keyword evidence="4" id="KW-1185">Reference proteome</keyword>
<name>A0ABP5C496_9ACTN</name>
<comment type="caution">
    <text evidence="3">The sequence shown here is derived from an EMBL/GenBank/DDBJ whole genome shotgun (WGS) entry which is preliminary data.</text>
</comment>
<feature type="transmembrane region" description="Helical" evidence="2">
    <location>
        <begin position="207"/>
        <end position="230"/>
    </location>
</feature>